<dbReference type="GeneID" id="90512900"/>
<organism evidence="3">
    <name type="scientific">Erwinia billingiae (strain Eb661)</name>
    <dbReference type="NCBI Taxonomy" id="634500"/>
    <lineage>
        <taxon>Bacteria</taxon>
        <taxon>Pseudomonadati</taxon>
        <taxon>Pseudomonadota</taxon>
        <taxon>Gammaproteobacteria</taxon>
        <taxon>Enterobacterales</taxon>
        <taxon>Erwiniaceae</taxon>
        <taxon>Erwinia</taxon>
    </lineage>
</organism>
<dbReference type="CDD" id="cd03823">
    <property type="entry name" value="GT4_ExpE7-like"/>
    <property type="match status" value="1"/>
</dbReference>
<dbReference type="HOGENOM" id="CLU_271995_0_0_6"/>
<dbReference type="Proteomes" id="UP000008793">
    <property type="component" value="Chromosome"/>
</dbReference>
<dbReference type="KEGG" id="ebi:EbC_29220"/>
<proteinExistence type="predicted"/>
<dbReference type="GO" id="GO:1901135">
    <property type="term" value="P:carbohydrate derivative metabolic process"/>
    <property type="evidence" value="ECO:0007669"/>
    <property type="project" value="UniProtKB-ARBA"/>
</dbReference>
<dbReference type="AlphaFoldDB" id="D8MUE6"/>
<evidence type="ECO:0000313" key="3">
    <source>
        <dbReference type="Proteomes" id="UP000008793"/>
    </source>
</evidence>
<dbReference type="Gene3D" id="3.40.50.150">
    <property type="entry name" value="Vaccinia Virus protein VP39"/>
    <property type="match status" value="1"/>
</dbReference>
<dbReference type="eggNOG" id="COG0293">
    <property type="taxonomic scope" value="Bacteria"/>
</dbReference>
<sequence length="1189" mass="135312">MKTLFELYDEHVGKSSDKWSIYLETYHETLSHLQSSAINFLEIGVQNGGSLEIWDKYFPNARNIVGCDINEKCALLEYNNDKIKVVIDDSSTQNAKNKIADISSSFNVIIDDGSHNSSDIIKSFLLYFPMIEENGYYIIEDLHCSYWENFEGGLYDPYSSMSFLKKLADIPNYEHWGIQKSESTYLKPFYEHYDCSEFDQVDYSQIHSVQFVNSLCIIRKMIKDENVLGKRVVSGEEDLVVQGHKEINGTLNIPQNQINNPYSDLPTFPEMEWARLNESNILHINERKNLEASIEKLNRDVLYFKSIEDILRKELDQNYKKIADNDHLIHRLSHDNHALLTSSSWKITSPIRKLISQLRYVRKGIEVATRVYKNYGFSRSFQRAKVIYQSNGIHGIVSKLKYVNKLHQASIIVERKNLQAVSVIAEKILVPKVLIIAELSIPQCRKYRVDQKVELFKKLGISATVMDWTHQNECIEALQTHSLVIFYRVPGYDSVDPVFDECERLNLTTLWEVDDLIFDADILRESKTLQALDEHTYKALLEGAELYKRAMLKCSGAIASTQDLAEAMVAAGAKHAYVVENALDPETIITAQEILPGRKSDEDGIIRIVYGSGTTTHNIDFLEASDAILSILKQNKNVHFRLVGMLDLPESFDEVHSQIERVGLCAYKDYLKVLAECDISLAPLEDYVFNYSKSNIKFIEASILAIPSICSPRPTFSRVIEHGKNGFLCESDNEWFAALSELINNSDLRKLIGESAKTSVMNHYSPESVANDQVKKIVGGFERLHNESTVKNVLSVNCFYNPRSFGGATIVAEEMNKRFDDNQKINIHVLTSLSEEYATPYQVRRYGVLGHECYGIGLPNYLPEQNQVINNNIDEAFIEILKIVKPDLVHFHSIQGLGISMLEICAQQNIEISVTAHDYWWLYDHQFILSYDNKHKTRGIFNHALSNSSPDEHSNSYYVMKKRKALLLASKILTPSVFTEGLYKNEGFAKAILNKNGVNLPKAEIKRKAPSIVRFGYVGGNTDIKGFHLIKSAFKSIPAESAQITIVDNTLNLGYASFNNHDLVNFKNHKVIPAFTQETMDDFYDGIDVLLYPTQSKESFGLTVREALIRNVWVITSDAGGAPEDIMPGQNGLIIPFDNDAENLKKAILETIEHFKLMPKDESVLLPHSHIRSFDEQYEELADIYLSTH</sequence>
<dbReference type="SUPFAM" id="SSF53335">
    <property type="entry name" value="S-adenosyl-L-methionine-dependent methyltransferases"/>
    <property type="match status" value="1"/>
</dbReference>
<evidence type="ECO:0000313" key="2">
    <source>
        <dbReference type="EMBL" id="CAX60453.1"/>
    </source>
</evidence>
<keyword evidence="2" id="KW-0808">Transferase</keyword>
<dbReference type="STRING" id="634500.EbC_29220"/>
<name>D8MUE6_ERWBE</name>
<dbReference type="InterPro" id="IPR001296">
    <property type="entry name" value="Glyco_trans_1"/>
</dbReference>
<dbReference type="PANTHER" id="PTHR12526">
    <property type="entry name" value="GLYCOSYLTRANSFERASE"/>
    <property type="match status" value="1"/>
</dbReference>
<dbReference type="CAZy" id="GT4">
    <property type="family name" value="Glycosyltransferase Family 4"/>
</dbReference>
<keyword evidence="3" id="KW-1185">Reference proteome</keyword>
<accession>D8MUE6</accession>
<protein>
    <submittedName>
        <fullName evidence="2">Glycosyltransferase</fullName>
    </submittedName>
</protein>
<dbReference type="Pfam" id="PF00534">
    <property type="entry name" value="Glycos_transf_1"/>
    <property type="match status" value="1"/>
</dbReference>
<feature type="domain" description="Glycosyl transferase family 1" evidence="1">
    <location>
        <begin position="1016"/>
        <end position="1153"/>
    </location>
</feature>
<gene>
    <name evidence="2" type="primary">rfaG</name>
    <name evidence="2" type="ordered locus">EbC_29220</name>
</gene>
<evidence type="ECO:0000259" key="1">
    <source>
        <dbReference type="Pfam" id="PF00534"/>
    </source>
</evidence>
<dbReference type="EMBL" id="FP236843">
    <property type="protein sequence ID" value="CAX60453.1"/>
    <property type="molecule type" value="Genomic_DNA"/>
</dbReference>
<dbReference type="InterPro" id="IPR029063">
    <property type="entry name" value="SAM-dependent_MTases_sf"/>
</dbReference>
<dbReference type="GO" id="GO:0016757">
    <property type="term" value="F:glycosyltransferase activity"/>
    <property type="evidence" value="ECO:0007669"/>
    <property type="project" value="InterPro"/>
</dbReference>
<dbReference type="Pfam" id="PF13692">
    <property type="entry name" value="Glyco_trans_1_4"/>
    <property type="match status" value="1"/>
</dbReference>
<reference evidence="2 3" key="1">
    <citation type="journal article" date="2010" name="BMC Genomics">
        <title>Genome comparison of the epiphytic bacteria Erwinia billingiae and E. tasmaniensis with the pear pathogen E. pyrifoliae.</title>
        <authorList>
            <person name="Kube M."/>
            <person name="Migdoll A.M."/>
            <person name="Gehring I."/>
            <person name="Heitmann K."/>
            <person name="Mayer Y."/>
            <person name="Kuhl H."/>
            <person name="Knaust F."/>
            <person name="Geider K."/>
            <person name="Reinhardt R."/>
        </authorList>
    </citation>
    <scope>NUCLEOTIDE SEQUENCE [LARGE SCALE GENOMIC DNA]</scope>
    <source>
        <strain evidence="2 3">Eb661</strain>
    </source>
</reference>
<dbReference type="eggNOG" id="COG0438">
    <property type="taxonomic scope" value="Bacteria"/>
</dbReference>
<dbReference type="RefSeq" id="WP_013202938.1">
    <property type="nucleotide sequence ID" value="NC_014306.1"/>
</dbReference>
<dbReference type="Gene3D" id="3.40.50.2000">
    <property type="entry name" value="Glycogen Phosphorylase B"/>
    <property type="match status" value="3"/>
</dbReference>
<dbReference type="SUPFAM" id="SSF53756">
    <property type="entry name" value="UDP-Glycosyltransferase/glycogen phosphorylase"/>
    <property type="match status" value="2"/>
</dbReference>